<proteinExistence type="predicted"/>
<dbReference type="EMBL" id="FNBN01000001">
    <property type="protein sequence ID" value="SDF05956.1"/>
    <property type="molecule type" value="Genomic_DNA"/>
</dbReference>
<dbReference type="RefSeq" id="WP_089828796.1">
    <property type="nucleotide sequence ID" value="NZ_FNBN01000001.1"/>
</dbReference>
<gene>
    <name evidence="2" type="ORF">SAMN04488121_101664</name>
</gene>
<feature type="transmembrane region" description="Helical" evidence="1">
    <location>
        <begin position="41"/>
        <end position="62"/>
    </location>
</feature>
<reference evidence="2 3" key="1">
    <citation type="submission" date="2016-10" db="EMBL/GenBank/DDBJ databases">
        <authorList>
            <person name="de Groot N.N."/>
        </authorList>
    </citation>
    <scope>NUCLEOTIDE SEQUENCE [LARGE SCALE GENOMIC DNA]</scope>
    <source>
        <strain evidence="2 3">DSM 527</strain>
    </source>
</reference>
<dbReference type="Proteomes" id="UP000199045">
    <property type="component" value="Unassembled WGS sequence"/>
</dbReference>
<evidence type="ECO:0000256" key="1">
    <source>
        <dbReference type="SAM" id="Phobius"/>
    </source>
</evidence>
<protein>
    <submittedName>
        <fullName evidence="2">Uncharacterized protein</fullName>
    </submittedName>
</protein>
<dbReference type="AlphaFoldDB" id="A0A1G7I0G8"/>
<dbReference type="OrthoDB" id="677120at2"/>
<accession>A0A1G7I0G8</accession>
<keyword evidence="1" id="KW-0812">Transmembrane</keyword>
<dbReference type="STRING" id="104663.SAMN04488121_101664"/>
<keyword evidence="1" id="KW-0472">Membrane</keyword>
<name>A0A1G7I0G8_CHIFI</name>
<organism evidence="2 3">
    <name type="scientific">Chitinophaga filiformis</name>
    <name type="common">Myxococcus filiformis</name>
    <name type="synonym">Flexibacter filiformis</name>
    <dbReference type="NCBI Taxonomy" id="104663"/>
    <lineage>
        <taxon>Bacteria</taxon>
        <taxon>Pseudomonadati</taxon>
        <taxon>Bacteroidota</taxon>
        <taxon>Chitinophagia</taxon>
        <taxon>Chitinophagales</taxon>
        <taxon>Chitinophagaceae</taxon>
        <taxon>Chitinophaga</taxon>
    </lineage>
</organism>
<sequence length="77" mass="8640">MTGILKQYRIEIRNILILALVVMLLPYLPKLGAFLLTTTTGAIITLSMVGSLVLAFTLKIYFRILVMRINKDNETVA</sequence>
<evidence type="ECO:0000313" key="3">
    <source>
        <dbReference type="Proteomes" id="UP000199045"/>
    </source>
</evidence>
<evidence type="ECO:0000313" key="2">
    <source>
        <dbReference type="EMBL" id="SDF05956.1"/>
    </source>
</evidence>
<keyword evidence="1" id="KW-1133">Transmembrane helix</keyword>
<feature type="transmembrane region" description="Helical" evidence="1">
    <location>
        <begin position="12"/>
        <end position="29"/>
    </location>
</feature>